<feature type="region of interest" description="Disordered" evidence="2">
    <location>
        <begin position="28"/>
        <end position="113"/>
    </location>
</feature>
<gene>
    <name evidence="4" type="ORF">FHS28_003242</name>
</gene>
<feature type="chain" id="PRO_5047444753" evidence="3">
    <location>
        <begin position="24"/>
        <end position="661"/>
    </location>
</feature>
<dbReference type="InterPro" id="IPR044624">
    <property type="entry name" value="Mbb1-like"/>
</dbReference>
<proteinExistence type="predicted"/>
<keyword evidence="3" id="KW-0732">Signal</keyword>
<dbReference type="PANTHER" id="PTHR44917:SF1">
    <property type="entry name" value="PROTEIN HIGH CHLOROPHYLL FLUORESCENT 107"/>
    <property type="match status" value="1"/>
</dbReference>
<dbReference type="EMBL" id="JACHXO010000005">
    <property type="protein sequence ID" value="MBB3195836.1"/>
    <property type="molecule type" value="Genomic_DNA"/>
</dbReference>
<dbReference type="Gene3D" id="1.25.40.10">
    <property type="entry name" value="Tetratricopeptide repeat domain"/>
    <property type="match status" value="2"/>
</dbReference>
<accession>A0ABR6GUQ8</accession>
<dbReference type="SMART" id="SM00028">
    <property type="entry name" value="TPR"/>
    <property type="match status" value="4"/>
</dbReference>
<dbReference type="PROSITE" id="PS51257">
    <property type="entry name" value="PROKAR_LIPOPROTEIN"/>
    <property type="match status" value="1"/>
</dbReference>
<keyword evidence="1" id="KW-0802">TPR repeat</keyword>
<dbReference type="Pfam" id="PF14559">
    <property type="entry name" value="TPR_19"/>
    <property type="match status" value="2"/>
</dbReference>
<protein>
    <submittedName>
        <fullName evidence="4">Flp pilus assembly protein TadD</fullName>
    </submittedName>
</protein>
<dbReference type="PANTHER" id="PTHR44917">
    <property type="entry name" value="PROTEIN HIGH CHLOROPHYLL FLUORESCENT 107"/>
    <property type="match status" value="1"/>
</dbReference>
<dbReference type="InterPro" id="IPR019734">
    <property type="entry name" value="TPR_rpt"/>
</dbReference>
<dbReference type="SUPFAM" id="SSF48452">
    <property type="entry name" value="TPR-like"/>
    <property type="match status" value="2"/>
</dbReference>
<comment type="caution">
    <text evidence="4">The sequence shown here is derived from an EMBL/GenBank/DDBJ whole genome shotgun (WGS) entry which is preliminary data.</text>
</comment>
<keyword evidence="5" id="KW-1185">Reference proteome</keyword>
<name>A0ABR6GUQ8_9BURK</name>
<dbReference type="Pfam" id="PF13432">
    <property type="entry name" value="TPR_16"/>
    <property type="match status" value="2"/>
</dbReference>
<dbReference type="PROSITE" id="PS50005">
    <property type="entry name" value="TPR"/>
    <property type="match status" value="1"/>
</dbReference>
<organism evidence="4 5">
    <name type="scientific">Roseateles terrae</name>
    <dbReference type="NCBI Taxonomy" id="431060"/>
    <lineage>
        <taxon>Bacteria</taxon>
        <taxon>Pseudomonadati</taxon>
        <taxon>Pseudomonadota</taxon>
        <taxon>Betaproteobacteria</taxon>
        <taxon>Burkholderiales</taxon>
        <taxon>Sphaerotilaceae</taxon>
        <taxon>Roseateles</taxon>
    </lineage>
</organism>
<dbReference type="RefSeq" id="WP_221194010.1">
    <property type="nucleotide sequence ID" value="NZ_JACHXO010000005.1"/>
</dbReference>
<feature type="repeat" description="TPR" evidence="1">
    <location>
        <begin position="614"/>
        <end position="647"/>
    </location>
</feature>
<evidence type="ECO:0000256" key="3">
    <source>
        <dbReference type="SAM" id="SignalP"/>
    </source>
</evidence>
<evidence type="ECO:0000313" key="5">
    <source>
        <dbReference type="Proteomes" id="UP000574369"/>
    </source>
</evidence>
<evidence type="ECO:0000256" key="2">
    <source>
        <dbReference type="SAM" id="MobiDB-lite"/>
    </source>
</evidence>
<feature type="compositionally biased region" description="Low complexity" evidence="2">
    <location>
        <begin position="37"/>
        <end position="109"/>
    </location>
</feature>
<dbReference type="InterPro" id="IPR011990">
    <property type="entry name" value="TPR-like_helical_dom_sf"/>
</dbReference>
<sequence length="661" mass="72188">MPASVRRSWWIPTALALSCAAHAQTVPPVQPAPPAKRPAAQAGKPAAAKPKAPVAPQAPAVPASSAAPASSTTPAPSAAPASAPAGPTEQRLPDAPAAADPAASAASAPEPVRNSELDAPMFYQLLIGEMELQNDQPGVAFQVLLDAARRSEDESLFRRVVAIALQARAGDQAVVAARAWRDTLPTSQEAHRTLIQLLALLNRPAEVAPPLRALLALNAPDARAGFLAGIPQLFARSPEPKKVLEGLEPLLQETAARPETRFVSLMVLARLAQMAGNSEAALMNVRTALKEFPDREEPLLMAVDLLPQRPEAESLITTELKAHPDKQALRLAYARALARAQRPADAAREFRLITEQSPENLTSWLALGSLELDLQHPDAAETAIQRYMRLLDDQPAQRERLELSEREARQQGLLLLAQAAEMRGDLRSAEKRLGQIDAAPGNLDIAYRRASLLARQGKLEDGRKLLQALPSDDAKDRRAKLLAESQLLRENRQWQAAYDLLGQAVAANGDDTDLLYEQSMMAEKLGRMKEMEALLQKVIQIRPQHYHAYNALGYALADRNERLEEARDLISKALSFAPGEPFIMDSMGWVEFRLGRMGEAERLLRQAYGSRPDPEIAAHLGEVLWAAGQQDEARRIFADAMKRDPENESVKNALQRLKVRP</sequence>
<reference evidence="4 5" key="1">
    <citation type="submission" date="2020-08" db="EMBL/GenBank/DDBJ databases">
        <title>Genomic Encyclopedia of Type Strains, Phase III (KMG-III): the genomes of soil and plant-associated and newly described type strains.</title>
        <authorList>
            <person name="Whitman W."/>
        </authorList>
    </citation>
    <scope>NUCLEOTIDE SEQUENCE [LARGE SCALE GENOMIC DNA]</scope>
    <source>
        <strain evidence="4 5">CECT 7247</strain>
    </source>
</reference>
<evidence type="ECO:0000313" key="4">
    <source>
        <dbReference type="EMBL" id="MBB3195836.1"/>
    </source>
</evidence>
<evidence type="ECO:0000256" key="1">
    <source>
        <dbReference type="PROSITE-ProRule" id="PRU00339"/>
    </source>
</evidence>
<dbReference type="Proteomes" id="UP000574369">
    <property type="component" value="Unassembled WGS sequence"/>
</dbReference>
<feature type="signal peptide" evidence="3">
    <location>
        <begin position="1"/>
        <end position="23"/>
    </location>
</feature>